<reference evidence="1 2" key="1">
    <citation type="journal article" date="2019" name="Genome Biol. Evol.">
        <title>Insights into the evolution of the New World diploid cottons (Gossypium, subgenus Houzingenia) based on genome sequencing.</title>
        <authorList>
            <person name="Grover C.E."/>
            <person name="Arick M.A. 2nd"/>
            <person name="Thrash A."/>
            <person name="Conover J.L."/>
            <person name="Sanders W.S."/>
            <person name="Peterson D.G."/>
            <person name="Frelichowski J.E."/>
            <person name="Scheffler J.A."/>
            <person name="Scheffler B.E."/>
            <person name="Wendel J.F."/>
        </authorList>
    </citation>
    <scope>NUCLEOTIDE SEQUENCE [LARGE SCALE GENOMIC DNA]</scope>
    <source>
        <strain evidence="1">27</strain>
        <tissue evidence="1">Leaf</tissue>
    </source>
</reference>
<dbReference type="CDD" id="cd00590">
    <property type="entry name" value="RRM_SF"/>
    <property type="match status" value="1"/>
</dbReference>
<protein>
    <recommendedName>
        <fullName evidence="3">RRM domain-containing protein</fullName>
    </recommendedName>
</protein>
<evidence type="ECO:0000313" key="1">
    <source>
        <dbReference type="EMBL" id="MBA0606791.1"/>
    </source>
</evidence>
<evidence type="ECO:0000313" key="2">
    <source>
        <dbReference type="Proteomes" id="UP000593561"/>
    </source>
</evidence>
<proteinExistence type="predicted"/>
<keyword evidence="2" id="KW-1185">Reference proteome</keyword>
<evidence type="ECO:0008006" key="3">
    <source>
        <dbReference type="Google" id="ProtNLM"/>
    </source>
</evidence>
<dbReference type="InterPro" id="IPR035979">
    <property type="entry name" value="RBD_domain_sf"/>
</dbReference>
<dbReference type="AlphaFoldDB" id="A0A7J8QZ45"/>
<comment type="caution">
    <text evidence="1">The sequence shown here is derived from an EMBL/GenBank/DDBJ whole genome shotgun (WGS) entry which is preliminary data.</text>
</comment>
<name>A0A7J8QZ45_GOSDV</name>
<dbReference type="SUPFAM" id="SSF54928">
    <property type="entry name" value="RNA-binding domain, RBD"/>
    <property type="match status" value="1"/>
</dbReference>
<dbReference type="InterPro" id="IPR012677">
    <property type="entry name" value="Nucleotide-bd_a/b_plait_sf"/>
</dbReference>
<accession>A0A7J8QZ45</accession>
<gene>
    <name evidence="1" type="ORF">Godav_019206</name>
</gene>
<dbReference type="EMBL" id="JABFAC010000002">
    <property type="protein sequence ID" value="MBA0606791.1"/>
    <property type="molecule type" value="Genomic_DNA"/>
</dbReference>
<sequence>MGNVLDAFIPQKRSRSGKQFGFVRCASIVDAHGALYRLNGFHWLGKRIQVSLAKFESTSKFWRRVRNVSNVEKRQIVADTKAVEFEMNCGKETW</sequence>
<organism evidence="1 2">
    <name type="scientific">Gossypium davidsonii</name>
    <name type="common">Davidson's cotton</name>
    <name type="synonym">Gossypium klotzschianum subsp. davidsonii</name>
    <dbReference type="NCBI Taxonomy" id="34287"/>
    <lineage>
        <taxon>Eukaryota</taxon>
        <taxon>Viridiplantae</taxon>
        <taxon>Streptophyta</taxon>
        <taxon>Embryophyta</taxon>
        <taxon>Tracheophyta</taxon>
        <taxon>Spermatophyta</taxon>
        <taxon>Magnoliopsida</taxon>
        <taxon>eudicotyledons</taxon>
        <taxon>Gunneridae</taxon>
        <taxon>Pentapetalae</taxon>
        <taxon>rosids</taxon>
        <taxon>malvids</taxon>
        <taxon>Malvales</taxon>
        <taxon>Malvaceae</taxon>
        <taxon>Malvoideae</taxon>
        <taxon>Gossypium</taxon>
    </lineage>
</organism>
<dbReference type="Gene3D" id="3.30.70.330">
    <property type="match status" value="1"/>
</dbReference>
<dbReference type="Proteomes" id="UP000593561">
    <property type="component" value="Unassembled WGS sequence"/>
</dbReference>
<dbReference type="GO" id="GO:0003676">
    <property type="term" value="F:nucleic acid binding"/>
    <property type="evidence" value="ECO:0007669"/>
    <property type="project" value="InterPro"/>
</dbReference>